<dbReference type="EMBL" id="NQNY01000008">
    <property type="protein sequence ID" value="PAK21260.1"/>
    <property type="molecule type" value="Genomic_DNA"/>
</dbReference>
<feature type="transmembrane region" description="Helical" evidence="1">
    <location>
        <begin position="97"/>
        <end position="117"/>
    </location>
</feature>
<dbReference type="AlphaFoldDB" id="A0A269TJA0"/>
<reference evidence="3" key="1">
    <citation type="submission" date="2017-08" db="EMBL/GenBank/DDBJ databases">
        <authorList>
            <person name="Alvarez-Ponce D."/>
            <person name="Weitzman C.L."/>
            <person name="Tillett R.L."/>
            <person name="Sandmeier F.C."/>
            <person name="Tracy C.R."/>
        </authorList>
    </citation>
    <scope>NUCLEOTIDE SEQUENCE [LARGE SCALE GENOMIC DNA]</scope>
    <source>
        <strain evidence="3">723</strain>
    </source>
</reference>
<keyword evidence="1" id="KW-0812">Transmembrane</keyword>
<evidence type="ECO:0000313" key="3">
    <source>
        <dbReference type="Proteomes" id="UP000216943"/>
    </source>
</evidence>
<name>A0A269TJA0_9BACT</name>
<evidence type="ECO:0000313" key="2">
    <source>
        <dbReference type="EMBL" id="PAK21260.1"/>
    </source>
</evidence>
<dbReference type="Proteomes" id="UP000216943">
    <property type="component" value="Unassembled WGS sequence"/>
</dbReference>
<accession>A0A269TJA0</accession>
<feature type="transmembrane region" description="Helical" evidence="1">
    <location>
        <begin position="68"/>
        <end position="90"/>
    </location>
</feature>
<evidence type="ECO:0000256" key="1">
    <source>
        <dbReference type="SAM" id="Phobius"/>
    </source>
</evidence>
<comment type="caution">
    <text evidence="2">The sequence shown here is derived from an EMBL/GenBank/DDBJ whole genome shotgun (WGS) entry which is preliminary data.</text>
</comment>
<dbReference type="OrthoDB" id="400504at2"/>
<feature type="transmembrane region" description="Helical" evidence="1">
    <location>
        <begin position="123"/>
        <end position="147"/>
    </location>
</feature>
<keyword evidence="1" id="KW-0472">Membrane</keyword>
<proteinExistence type="predicted"/>
<protein>
    <submittedName>
        <fullName evidence="2">Uncharacterized protein</fullName>
    </submittedName>
</protein>
<dbReference type="RefSeq" id="WP_095334854.1">
    <property type="nucleotide sequence ID" value="NZ_NQNY01000008.1"/>
</dbReference>
<gene>
    <name evidence="2" type="ORF">CJJ23_02840</name>
</gene>
<organism evidence="2 3">
    <name type="scientific">Mycoplasmopsis agassizii</name>
    <dbReference type="NCBI Taxonomy" id="33922"/>
    <lineage>
        <taxon>Bacteria</taxon>
        <taxon>Bacillati</taxon>
        <taxon>Mycoplasmatota</taxon>
        <taxon>Mycoplasmoidales</taxon>
        <taxon>Metamycoplasmataceae</taxon>
        <taxon>Mycoplasmopsis</taxon>
    </lineage>
</organism>
<keyword evidence="1" id="KW-1133">Transmembrane helix</keyword>
<feature type="transmembrane region" description="Helical" evidence="1">
    <location>
        <begin position="16"/>
        <end position="41"/>
    </location>
</feature>
<sequence length="161" mass="18926">MKFDFNQSTKVAIEKWLFFTILGVILAIISLYVINVLVSLYDQQALTDFASSQNIISEDEAWVKFRQILIIKIVINSIVYIFYAILNYFAWKSIKVGYIYVLFWSFVNIASILSVWLTPSSPIWLSVLITIFNVVLLALLFYIFVLLKQNRFYVNNQRRWA</sequence>